<dbReference type="InterPro" id="IPR036396">
    <property type="entry name" value="Cyt_P450_sf"/>
</dbReference>
<evidence type="ECO:0000256" key="17">
    <source>
        <dbReference type="ARBA" id="ARBA00023221"/>
    </source>
</evidence>
<evidence type="ECO:0000256" key="5">
    <source>
        <dbReference type="ARBA" id="ARBA00010617"/>
    </source>
</evidence>
<keyword evidence="8 21" id="KW-0479">Metal-binding</keyword>
<name>A0A1S3EK44_DIPOR</name>
<evidence type="ECO:0000256" key="6">
    <source>
        <dbReference type="ARBA" id="ARBA00022548"/>
    </source>
</evidence>
<dbReference type="InterPro" id="IPR024204">
    <property type="entry name" value="Cyt_P450_CYP7A1-type"/>
</dbReference>
<evidence type="ECO:0000256" key="14">
    <source>
        <dbReference type="ARBA" id="ARBA00023098"/>
    </source>
</evidence>
<evidence type="ECO:0000256" key="15">
    <source>
        <dbReference type="ARBA" id="ARBA00023136"/>
    </source>
</evidence>
<feature type="binding site" description="axial binding residue" evidence="22">
    <location>
        <position position="436"/>
    </location>
    <ligand>
        <name>heme</name>
        <dbReference type="ChEBI" id="CHEBI:30413"/>
    </ligand>
    <ligandPart>
        <name>Fe</name>
        <dbReference type="ChEBI" id="CHEBI:18248"/>
    </ligandPart>
</feature>
<dbReference type="GO" id="GO:0042632">
    <property type="term" value="P:cholesterol homeostasis"/>
    <property type="evidence" value="ECO:0007669"/>
    <property type="project" value="TreeGrafter"/>
</dbReference>
<evidence type="ECO:0000256" key="16">
    <source>
        <dbReference type="ARBA" id="ARBA00023166"/>
    </source>
</evidence>
<dbReference type="InterPro" id="IPR002403">
    <property type="entry name" value="Cyt_P450_E_grp-IV"/>
</dbReference>
<organism evidence="25 26">
    <name type="scientific">Dipodomys ordii</name>
    <name type="common">Ord's kangaroo rat</name>
    <dbReference type="NCBI Taxonomy" id="10020"/>
    <lineage>
        <taxon>Eukaryota</taxon>
        <taxon>Metazoa</taxon>
        <taxon>Chordata</taxon>
        <taxon>Craniata</taxon>
        <taxon>Vertebrata</taxon>
        <taxon>Euteleostomi</taxon>
        <taxon>Mammalia</taxon>
        <taxon>Eutheria</taxon>
        <taxon>Euarchontoglires</taxon>
        <taxon>Glires</taxon>
        <taxon>Rodentia</taxon>
        <taxon>Castorimorpha</taxon>
        <taxon>Heteromyidae</taxon>
        <taxon>Dipodomyinae</taxon>
        <taxon>Dipodomys</taxon>
    </lineage>
</organism>
<keyword evidence="17" id="KW-0753">Steroid metabolism</keyword>
<dbReference type="GO" id="GO:0008396">
    <property type="term" value="F:oxysterol 7-alpha-hydroxylase activity"/>
    <property type="evidence" value="ECO:0007669"/>
    <property type="project" value="TreeGrafter"/>
</dbReference>
<keyword evidence="7 21" id="KW-0349">Heme</keyword>
<dbReference type="PIRSF" id="PIRSF000047">
    <property type="entry name" value="Cytochrome_CYPVIIA1"/>
    <property type="match status" value="1"/>
</dbReference>
<evidence type="ECO:0000256" key="4">
    <source>
        <dbReference type="ARBA" id="ARBA00004860"/>
    </source>
</evidence>
<dbReference type="InterPro" id="IPR050529">
    <property type="entry name" value="CYP450_sterol_14alpha_dmase"/>
</dbReference>
<evidence type="ECO:0000256" key="19">
    <source>
        <dbReference type="ARBA" id="ARBA00077814"/>
    </source>
</evidence>
<dbReference type="GO" id="GO:0005789">
    <property type="term" value="C:endoplasmic reticulum membrane"/>
    <property type="evidence" value="ECO:0007669"/>
    <property type="project" value="UniProtKB-SubCell"/>
</dbReference>
<dbReference type="PRINTS" id="PR00465">
    <property type="entry name" value="EP450IV"/>
</dbReference>
<keyword evidence="13" id="KW-0503">Monooxygenase</keyword>
<keyword evidence="24" id="KW-0812">Transmembrane</keyword>
<keyword evidence="24" id="KW-1133">Transmembrane helix</keyword>
<dbReference type="KEGG" id="dord:105980438"/>
<dbReference type="GO" id="GO:0033783">
    <property type="term" value="F:25-hydroxycholesterol 7-alpha-hydroxylase activity"/>
    <property type="evidence" value="ECO:0007669"/>
    <property type="project" value="UniProtKB-EC"/>
</dbReference>
<comment type="cofactor">
    <cofactor evidence="1 21 22">
        <name>heme</name>
        <dbReference type="ChEBI" id="CHEBI:30413"/>
    </cofactor>
</comment>
<dbReference type="PANTHER" id="PTHR24304">
    <property type="entry name" value="CYTOCHROME P450 FAMILY 7"/>
    <property type="match status" value="1"/>
</dbReference>
<evidence type="ECO:0000256" key="24">
    <source>
        <dbReference type="SAM" id="Phobius"/>
    </source>
</evidence>
<dbReference type="RefSeq" id="XP_012864726.1">
    <property type="nucleotide sequence ID" value="XM_013009272.1"/>
</dbReference>
<dbReference type="GeneID" id="105980438"/>
<comment type="pathway">
    <text evidence="4">Lipid metabolism; bile acid biosynthesis.</text>
</comment>
<keyword evidence="16" id="KW-1207">Sterol metabolism</keyword>
<dbReference type="GO" id="GO:0008203">
    <property type="term" value="P:cholesterol metabolic process"/>
    <property type="evidence" value="ECO:0007669"/>
    <property type="project" value="UniProtKB-KW"/>
</dbReference>
<dbReference type="PANTHER" id="PTHR24304:SF0">
    <property type="entry name" value="CYTOCHROME P450 7B1"/>
    <property type="match status" value="1"/>
</dbReference>
<keyword evidence="14" id="KW-0443">Lipid metabolism</keyword>
<evidence type="ECO:0000256" key="1">
    <source>
        <dbReference type="ARBA" id="ARBA00001971"/>
    </source>
</evidence>
<keyword evidence="9 21" id="KW-0256">Endoplasmic reticulum</keyword>
<dbReference type="Gene3D" id="1.10.630.10">
    <property type="entry name" value="Cytochrome P450"/>
    <property type="match status" value="1"/>
</dbReference>
<comment type="subcellular location">
    <subcellularLocation>
        <location evidence="3 21">Endoplasmic reticulum membrane</location>
    </subcellularLocation>
    <subcellularLocation>
        <location evidence="2">Microsome membrane</location>
    </subcellularLocation>
</comment>
<dbReference type="EC" id="1.14.14.29" evidence="18"/>
<dbReference type="OrthoDB" id="6692864at2759"/>
<evidence type="ECO:0000313" key="25">
    <source>
        <dbReference type="Proteomes" id="UP000081671"/>
    </source>
</evidence>
<evidence type="ECO:0000256" key="3">
    <source>
        <dbReference type="ARBA" id="ARBA00004586"/>
    </source>
</evidence>
<dbReference type="STRING" id="10020.ENSDORP00000012026"/>
<keyword evidence="10" id="KW-0492">Microsome</keyword>
<feature type="binding site" evidence="23">
    <location>
        <position position="283"/>
    </location>
    <ligand>
        <name>substrate</name>
    </ligand>
</feature>
<dbReference type="GO" id="GO:0020037">
    <property type="term" value="F:heme binding"/>
    <property type="evidence" value="ECO:0007669"/>
    <property type="project" value="InterPro"/>
</dbReference>
<keyword evidence="6" id="KW-0153">Cholesterol metabolism</keyword>
<dbReference type="InParanoid" id="A0A1S3EK44"/>
<sequence>MELLSLPGLVLAAALLLLVLCLRTRRTRQPGDPPLIKGWLPYLGVSLKFQKDPIGFLKTLQKQYGDIFTLLIAGKYITFVLDPFQYQLLLKYHRQLSFQIFGRKLAAKAFSVKKLLENDDLNHDLHGVYQYLQGKPLETLLENILQNAKQIVDIQLGESKNWNTTQILTFCRSVIFELTFATIYGKILADDSKKIISELRDDFVNFDDKFLYITSDIPIELIGNAKSMQKKLIQFFSLEKLTHIQGWSEIVQQRQNILEKYYNLEDTEIGAHHFAFLWASVANTIPAMFWAMYYLLRHPEAMEALRDEIDHFLQSTGQKKGSGFSIHLNREQLDSLVYLESIIFEVFRLCSHSGAFRIVEEDLIISSDTSDCRLRKGELIAIFPPMLHNDPEVFEAPEEFRFDRFVDGGKKKTTFFKRGKKLKFYIMPFGFGANKCPGRFLAIAEIKLLLFLFLTYFDFEILDNQPLRQNHSRLLLGIQYPESDVSFRYKAKV</sequence>
<evidence type="ECO:0000256" key="11">
    <source>
        <dbReference type="ARBA" id="ARBA00023002"/>
    </source>
</evidence>
<evidence type="ECO:0000256" key="18">
    <source>
        <dbReference type="ARBA" id="ARBA00066428"/>
    </source>
</evidence>
<evidence type="ECO:0000256" key="22">
    <source>
        <dbReference type="PIRSR" id="PIRSR000047-1"/>
    </source>
</evidence>
<dbReference type="SUPFAM" id="SSF48264">
    <property type="entry name" value="Cytochrome P450"/>
    <property type="match status" value="1"/>
</dbReference>
<evidence type="ECO:0000256" key="2">
    <source>
        <dbReference type="ARBA" id="ARBA00004524"/>
    </source>
</evidence>
<keyword evidence="12 21" id="KW-0408">Iron</keyword>
<accession>A0A1S3EK44</accession>
<feature type="transmembrane region" description="Helical" evidence="24">
    <location>
        <begin position="275"/>
        <end position="296"/>
    </location>
</feature>
<dbReference type="FunCoup" id="A0A1S3EK44">
    <property type="interactions" value="446"/>
</dbReference>
<evidence type="ECO:0000256" key="20">
    <source>
        <dbReference type="ARBA" id="ARBA00084016"/>
    </source>
</evidence>
<evidence type="ECO:0000256" key="10">
    <source>
        <dbReference type="ARBA" id="ARBA00022848"/>
    </source>
</evidence>
<feature type="binding site" evidence="23">
    <location>
        <position position="108"/>
    </location>
    <ligand>
        <name>substrate</name>
    </ligand>
</feature>
<evidence type="ECO:0000256" key="21">
    <source>
        <dbReference type="PIRNR" id="PIRNR000047"/>
    </source>
</evidence>
<protein>
    <recommendedName>
        <fullName evidence="18">25/26-hydroxycholesterol 7alpha-hydroxylase</fullName>
        <ecNumber evidence="18">1.14.14.29</ecNumber>
    </recommendedName>
    <alternativeName>
        <fullName evidence="20">Hippocampal transcript 1 protein</fullName>
    </alternativeName>
    <alternativeName>
        <fullName evidence="19">Oxysterol 7-alpha-hydroxylase</fullName>
    </alternativeName>
</protein>
<evidence type="ECO:0000256" key="12">
    <source>
        <dbReference type="ARBA" id="ARBA00023004"/>
    </source>
</evidence>
<proteinExistence type="inferred from homology"/>
<dbReference type="GO" id="GO:0005506">
    <property type="term" value="F:iron ion binding"/>
    <property type="evidence" value="ECO:0007669"/>
    <property type="project" value="InterPro"/>
</dbReference>
<evidence type="ECO:0000256" key="7">
    <source>
        <dbReference type="ARBA" id="ARBA00022617"/>
    </source>
</evidence>
<dbReference type="InterPro" id="IPR001128">
    <property type="entry name" value="Cyt_P450"/>
</dbReference>
<keyword evidence="25" id="KW-1185">Reference proteome</keyword>
<dbReference type="Pfam" id="PF00067">
    <property type="entry name" value="p450"/>
    <property type="match status" value="1"/>
</dbReference>
<evidence type="ECO:0000256" key="13">
    <source>
        <dbReference type="ARBA" id="ARBA00023033"/>
    </source>
</evidence>
<evidence type="ECO:0000256" key="9">
    <source>
        <dbReference type="ARBA" id="ARBA00022824"/>
    </source>
</evidence>
<comment type="similarity">
    <text evidence="5 21">Belongs to the cytochrome P450 family.</text>
</comment>
<dbReference type="FunFam" id="1.10.630.10:FF:000065">
    <property type="entry name" value="Cytochrome P450 family 7 subfamily B member 1"/>
    <property type="match status" value="1"/>
</dbReference>
<keyword evidence="15 21" id="KW-0472">Membrane</keyword>
<dbReference type="GO" id="GO:0006699">
    <property type="term" value="P:bile acid biosynthetic process"/>
    <property type="evidence" value="ECO:0007669"/>
    <property type="project" value="TreeGrafter"/>
</dbReference>
<dbReference type="Proteomes" id="UP000081671">
    <property type="component" value="Unplaced"/>
</dbReference>
<evidence type="ECO:0000313" key="26">
    <source>
        <dbReference type="RefSeq" id="XP_012864726.1"/>
    </source>
</evidence>
<gene>
    <name evidence="26" type="primary">LOC105980438</name>
</gene>
<evidence type="ECO:0000256" key="23">
    <source>
        <dbReference type="PIRSR" id="PIRSR000047-2"/>
    </source>
</evidence>
<keyword evidence="11" id="KW-0560">Oxidoreductase</keyword>
<evidence type="ECO:0000256" key="8">
    <source>
        <dbReference type="ARBA" id="ARBA00022723"/>
    </source>
</evidence>
<reference evidence="26" key="1">
    <citation type="submission" date="2025-08" db="UniProtKB">
        <authorList>
            <consortium name="RefSeq"/>
        </authorList>
    </citation>
    <scope>IDENTIFICATION</scope>
    <source>
        <tissue evidence="26">Kidney</tissue>
    </source>
</reference>
<dbReference type="AlphaFoldDB" id="A0A1S3EK44"/>